<dbReference type="PANTHER" id="PTHR33619">
    <property type="entry name" value="POLYSACCHARIDE EXPORT PROTEIN GFCE-RELATED"/>
    <property type="match status" value="1"/>
</dbReference>
<name>A0A538UAV7_UNCEI</name>
<feature type="domain" description="Soluble ligand binding" evidence="1">
    <location>
        <begin position="59"/>
        <end position="105"/>
    </location>
</feature>
<evidence type="ECO:0000259" key="1">
    <source>
        <dbReference type="Pfam" id="PF10531"/>
    </source>
</evidence>
<dbReference type="InterPro" id="IPR019554">
    <property type="entry name" value="Soluble_ligand-bd"/>
</dbReference>
<evidence type="ECO:0008006" key="5">
    <source>
        <dbReference type="Google" id="ProtNLM"/>
    </source>
</evidence>
<feature type="domain" description="Soluble ligand binding" evidence="1">
    <location>
        <begin position="349"/>
        <end position="397"/>
    </location>
</feature>
<dbReference type="GO" id="GO:0015159">
    <property type="term" value="F:polysaccharide transmembrane transporter activity"/>
    <property type="evidence" value="ECO:0007669"/>
    <property type="project" value="InterPro"/>
</dbReference>
<gene>
    <name evidence="3" type="ORF">E6K80_01075</name>
</gene>
<comment type="caution">
    <text evidence="3">The sequence shown here is derived from an EMBL/GenBank/DDBJ whole genome shotgun (WGS) entry which is preliminary data.</text>
</comment>
<organism evidence="3 4">
    <name type="scientific">Eiseniibacteriota bacterium</name>
    <dbReference type="NCBI Taxonomy" id="2212470"/>
    <lineage>
        <taxon>Bacteria</taxon>
        <taxon>Candidatus Eiseniibacteriota</taxon>
    </lineage>
</organism>
<evidence type="ECO:0000313" key="3">
    <source>
        <dbReference type="EMBL" id="TMQ73038.1"/>
    </source>
</evidence>
<dbReference type="InterPro" id="IPR054765">
    <property type="entry name" value="SLBB_dom"/>
</dbReference>
<evidence type="ECO:0000259" key="2">
    <source>
        <dbReference type="Pfam" id="PF22461"/>
    </source>
</evidence>
<proteinExistence type="predicted"/>
<dbReference type="EMBL" id="VBPA01000026">
    <property type="protein sequence ID" value="TMQ73038.1"/>
    <property type="molecule type" value="Genomic_DNA"/>
</dbReference>
<dbReference type="InterPro" id="IPR049712">
    <property type="entry name" value="Poly_export"/>
</dbReference>
<dbReference type="Proteomes" id="UP000319836">
    <property type="component" value="Unassembled WGS sequence"/>
</dbReference>
<dbReference type="Gene3D" id="3.10.560.10">
    <property type="entry name" value="Outer membrane lipoprotein wza domain like"/>
    <property type="match status" value="4"/>
</dbReference>
<dbReference type="Pfam" id="PF22461">
    <property type="entry name" value="SLBB_2"/>
    <property type="match status" value="1"/>
</dbReference>
<evidence type="ECO:0000313" key="4">
    <source>
        <dbReference type="Proteomes" id="UP000319836"/>
    </source>
</evidence>
<protein>
    <recommendedName>
        <fullName evidence="5">Soluble ligand binding domain-containing protein</fullName>
    </recommendedName>
</protein>
<feature type="non-terminal residue" evidence="3">
    <location>
        <position position="1"/>
    </location>
</feature>
<sequence>SWLLQVGPEGYIVLPSAGTLEVAGRTLADVRLDVLHRLSALFRGVNIDVRLGRPRTFRIYLTGQVKAPGALQVTGSPRVSDILNSAALQDNASRRHIQVVHPDGSRELTDVERFVRIGDQSMNPWLRDGDVLQVPVANEFVWAEGAFGRPGQIELGLNDSLLTLFRLAGDPLPAAEVGNVLMLHWKDPFKPDSTWLRLDDVYRGTTNPPLRDGDRIYVYYIPQYHLQHEATVVGEVERPGTYPIAEGRNRISDLVKAAHGFLPTADLTSIRVHRLNPGAGEKDPELDRLLRLSRDQLTASEYVKLTTKLSSLREDYRIDWARLQESPKDLDLLLKDGDVVRVERLVPSIRIDGEVRHPGILTFQRGLRIQDYVQQAGGFTDRAWASRIRVTRVVTGQTLPARNVRALDPGDFVWIPERPDKTAWDDSREILTALAQVATVLIAIKSVK</sequence>
<dbReference type="PANTHER" id="PTHR33619:SF3">
    <property type="entry name" value="POLYSACCHARIDE EXPORT PROTEIN GFCE-RELATED"/>
    <property type="match status" value="1"/>
</dbReference>
<reference evidence="3 4" key="1">
    <citation type="journal article" date="2019" name="Nat. Microbiol.">
        <title>Mediterranean grassland soil C-N compound turnover is dependent on rainfall and depth, and is mediated by genomically divergent microorganisms.</title>
        <authorList>
            <person name="Diamond S."/>
            <person name="Andeer P.F."/>
            <person name="Li Z."/>
            <person name="Crits-Christoph A."/>
            <person name="Burstein D."/>
            <person name="Anantharaman K."/>
            <person name="Lane K.R."/>
            <person name="Thomas B.C."/>
            <person name="Pan C."/>
            <person name="Northen T.R."/>
            <person name="Banfield J.F."/>
        </authorList>
    </citation>
    <scope>NUCLEOTIDE SEQUENCE [LARGE SCALE GENOMIC DNA]</scope>
    <source>
        <strain evidence="3">WS_10</strain>
    </source>
</reference>
<feature type="domain" description="SLBB" evidence="2">
    <location>
        <begin position="230"/>
        <end position="342"/>
    </location>
</feature>
<dbReference type="AlphaFoldDB" id="A0A538UAV7"/>
<accession>A0A538UAV7</accession>
<dbReference type="Pfam" id="PF10531">
    <property type="entry name" value="SLBB"/>
    <property type="match status" value="2"/>
</dbReference>